<feature type="domain" description="AMP-dependent synthetase/ligase" evidence="1">
    <location>
        <begin position="18"/>
        <end position="382"/>
    </location>
</feature>
<comment type="caution">
    <text evidence="3">The sequence shown here is derived from an EMBL/GenBank/DDBJ whole genome shotgun (WGS) entry which is preliminary data.</text>
</comment>
<dbReference type="AlphaFoldDB" id="A0A366IQT6"/>
<dbReference type="Proteomes" id="UP000253509">
    <property type="component" value="Unassembled WGS sequence"/>
</dbReference>
<dbReference type="GO" id="GO:0016877">
    <property type="term" value="F:ligase activity, forming carbon-sulfur bonds"/>
    <property type="evidence" value="ECO:0007669"/>
    <property type="project" value="UniProtKB-ARBA"/>
</dbReference>
<gene>
    <name evidence="3" type="ORF">DFO65_101206</name>
</gene>
<dbReference type="InterPro" id="IPR050237">
    <property type="entry name" value="ATP-dep_AMP-bd_enzyme"/>
</dbReference>
<dbReference type="InterPro" id="IPR025110">
    <property type="entry name" value="AMP-bd_C"/>
</dbReference>
<protein>
    <submittedName>
        <fullName evidence="3">Fatty-acyl-CoA synthase</fullName>
    </submittedName>
</protein>
<keyword evidence="4" id="KW-1185">Reference proteome</keyword>
<dbReference type="InterPro" id="IPR020845">
    <property type="entry name" value="AMP-binding_CS"/>
</dbReference>
<dbReference type="InterPro" id="IPR045851">
    <property type="entry name" value="AMP-bd_C_sf"/>
</dbReference>
<dbReference type="InterPro" id="IPR000873">
    <property type="entry name" value="AMP-dep_synth/lig_dom"/>
</dbReference>
<proteinExistence type="predicted"/>
<dbReference type="Gene3D" id="3.40.50.12780">
    <property type="entry name" value="N-terminal domain of ligase-like"/>
    <property type="match status" value="1"/>
</dbReference>
<dbReference type="PROSITE" id="PS00455">
    <property type="entry name" value="AMP_BINDING"/>
    <property type="match status" value="1"/>
</dbReference>
<dbReference type="EMBL" id="QNSB01000001">
    <property type="protein sequence ID" value="RBP74487.1"/>
    <property type="molecule type" value="Genomic_DNA"/>
</dbReference>
<dbReference type="Gene3D" id="3.30.300.30">
    <property type="match status" value="1"/>
</dbReference>
<evidence type="ECO:0000259" key="1">
    <source>
        <dbReference type="Pfam" id="PF00501"/>
    </source>
</evidence>
<dbReference type="Pfam" id="PF00501">
    <property type="entry name" value="AMP-binding"/>
    <property type="match status" value="1"/>
</dbReference>
<dbReference type="PANTHER" id="PTHR43767">
    <property type="entry name" value="LONG-CHAIN-FATTY-ACID--COA LIGASE"/>
    <property type="match status" value="1"/>
</dbReference>
<evidence type="ECO:0000313" key="3">
    <source>
        <dbReference type="EMBL" id="RBP74487.1"/>
    </source>
</evidence>
<sequence>MTIQLTIDHLLWRMHNVHPESQVVTVNADETIERRTFAESAYRIEAIAHALREKIGLSTGDVVTVFGWNDREHFELLLAVPLAGGVLNSVNLRLGSTTMPQMATDPRPKAVVFSDGILDHASVGEDVRAAVTAAHDAGATVVHIGPSSASFVSDSILYDDLLVDEPPVPRPSWVSSEDQTAFLFHTSGTTGAPKSYPVSHRAALLHCLSEASVDATGLSSTDRMLPLAPFFHVNGWGLPLTCALTGASLVLAGSDVKPARMARLMDAESVTVAAAVPSVWFGVCAAIANGDAPRPSRLREVLTGGDALPESVWNSLKTHLGVSVATAWGMTETMSCSTYERDQPAEHAGKPIPLVELRLEDASGQDEDSTVPGRLQIRGPFVIGDADPEGWFTTGDIATISEEGTLTLRDREKDLIKSGGEWIASAEIEQRLCAHPAVAAAAVVPVSDPRWIQRPRAYVVLADPASSTDGLYRMLSTHLAEKFPRWWLPDQIEVVDALPTTTVGKINKRALRQMAETTTKKGVTLV</sequence>
<reference evidence="3 4" key="1">
    <citation type="submission" date="2018-06" db="EMBL/GenBank/DDBJ databases">
        <title>Freshwater and sediment microbial communities from various areas in North America, analyzing microbe dynamics in response to fracking.</title>
        <authorList>
            <person name="Lamendella R."/>
        </authorList>
    </citation>
    <scope>NUCLEOTIDE SEQUENCE [LARGE SCALE GENOMIC DNA]</scope>
    <source>
        <strain evidence="3 4">3b_TX</strain>
    </source>
</reference>
<organism evidence="3 4">
    <name type="scientific">Brevibacterium celere</name>
    <dbReference type="NCBI Taxonomy" id="225845"/>
    <lineage>
        <taxon>Bacteria</taxon>
        <taxon>Bacillati</taxon>
        <taxon>Actinomycetota</taxon>
        <taxon>Actinomycetes</taxon>
        <taxon>Micrococcales</taxon>
        <taxon>Brevibacteriaceae</taxon>
        <taxon>Brevibacterium</taxon>
    </lineage>
</organism>
<evidence type="ECO:0000313" key="4">
    <source>
        <dbReference type="Proteomes" id="UP000253509"/>
    </source>
</evidence>
<dbReference type="SUPFAM" id="SSF56801">
    <property type="entry name" value="Acetyl-CoA synthetase-like"/>
    <property type="match status" value="1"/>
</dbReference>
<name>A0A366IQT6_9MICO</name>
<dbReference type="Pfam" id="PF13193">
    <property type="entry name" value="AMP-binding_C"/>
    <property type="match status" value="1"/>
</dbReference>
<dbReference type="InterPro" id="IPR042099">
    <property type="entry name" value="ANL_N_sf"/>
</dbReference>
<dbReference type="RefSeq" id="WP_113902550.1">
    <property type="nucleotide sequence ID" value="NZ_QNSB01000001.1"/>
</dbReference>
<dbReference type="PANTHER" id="PTHR43767:SF11">
    <property type="entry name" value="MEDIUM-CHAIN-FATTY-ACID--COA LIGASE"/>
    <property type="match status" value="1"/>
</dbReference>
<evidence type="ECO:0000259" key="2">
    <source>
        <dbReference type="Pfam" id="PF13193"/>
    </source>
</evidence>
<feature type="domain" description="AMP-binding enzyme C-terminal" evidence="2">
    <location>
        <begin position="427"/>
        <end position="505"/>
    </location>
</feature>
<accession>A0A366IQT6</accession>